<accession>H2C3C0</accession>
<dbReference type="Gene3D" id="3.40.50.150">
    <property type="entry name" value="Vaccinia Virus protein VP39"/>
    <property type="match status" value="1"/>
</dbReference>
<dbReference type="AlphaFoldDB" id="H2C3C0"/>
<name>H2C3C0_9CREN</name>
<keyword evidence="2" id="KW-0808">Transferase</keyword>
<dbReference type="InterPro" id="IPR029063">
    <property type="entry name" value="SAM-dependent_MTases_sf"/>
</dbReference>
<keyword evidence="3" id="KW-0949">S-adenosyl-L-methionine</keyword>
<protein>
    <submittedName>
        <fullName evidence="5">Methylase involved in ubiquinone/menaquinone biosynthesis</fullName>
    </submittedName>
</protein>
<dbReference type="Gene3D" id="2.20.25.110">
    <property type="entry name" value="S-adenosyl-L-methionine-dependent methyltransferases"/>
    <property type="match status" value="1"/>
</dbReference>
<dbReference type="RefSeq" id="WP_009071529.1">
    <property type="nucleotide sequence ID" value="NZ_JH597761.1"/>
</dbReference>
<dbReference type="PANTHER" id="PTHR43464">
    <property type="entry name" value="METHYLTRANSFERASE"/>
    <property type="match status" value="1"/>
</dbReference>
<evidence type="ECO:0000256" key="3">
    <source>
        <dbReference type="ARBA" id="ARBA00022691"/>
    </source>
</evidence>
<dbReference type="GO" id="GO:0032259">
    <property type="term" value="P:methylation"/>
    <property type="evidence" value="ECO:0007669"/>
    <property type="project" value="UniProtKB-KW"/>
</dbReference>
<dbReference type="PANTHER" id="PTHR43464:SF19">
    <property type="entry name" value="UBIQUINONE BIOSYNTHESIS O-METHYLTRANSFERASE, MITOCHONDRIAL"/>
    <property type="match status" value="1"/>
</dbReference>
<organism evidence="5 6">
    <name type="scientific">Metallosphaera yellowstonensis MK1</name>
    <dbReference type="NCBI Taxonomy" id="671065"/>
    <lineage>
        <taxon>Archaea</taxon>
        <taxon>Thermoproteota</taxon>
        <taxon>Thermoprotei</taxon>
        <taxon>Sulfolobales</taxon>
        <taxon>Sulfolobaceae</taxon>
        <taxon>Metallosphaera</taxon>
    </lineage>
</organism>
<proteinExistence type="predicted"/>
<keyword evidence="6" id="KW-1185">Reference proteome</keyword>
<dbReference type="HOGENOM" id="CLU_069129_1_1_2"/>
<dbReference type="SUPFAM" id="SSF53335">
    <property type="entry name" value="S-adenosyl-L-methionine-dependent methyltransferases"/>
    <property type="match status" value="1"/>
</dbReference>
<evidence type="ECO:0000259" key="4">
    <source>
        <dbReference type="Pfam" id="PF13649"/>
    </source>
</evidence>
<reference evidence="5 6" key="1">
    <citation type="submission" date="2012-01" db="EMBL/GenBank/DDBJ databases">
        <title>Improved High-Quality Draft sequence of Metallosphaera yellowstonensis MK1.</title>
        <authorList>
            <consortium name="US DOE Joint Genome Institute"/>
            <person name="Lucas S."/>
            <person name="Han J."/>
            <person name="Cheng J.-F."/>
            <person name="Goodwin L."/>
            <person name="Pitluck S."/>
            <person name="Peters L."/>
            <person name="Teshima H."/>
            <person name="Detter J.C."/>
            <person name="Han C."/>
            <person name="Tapia R."/>
            <person name="Land M."/>
            <person name="Hauser L."/>
            <person name="Kyrpides N."/>
            <person name="Kozubal M."/>
            <person name="Macur R.E."/>
            <person name="Jay Z."/>
            <person name="Inskeep W."/>
            <person name="Woyke T."/>
        </authorList>
    </citation>
    <scope>NUCLEOTIDE SEQUENCE [LARGE SCALE GENOMIC DNA]</scope>
    <source>
        <strain evidence="5 6">MK1</strain>
    </source>
</reference>
<dbReference type="eggNOG" id="arCOG01791">
    <property type="taxonomic scope" value="Archaea"/>
</dbReference>
<sequence>MGEETLKIFESDFYISEMVKVWEEGRKWAEWVYQLAKRLGVGNRVLDVPCGIGRVANFLVNMGFSVVGIDISERMIQLARKNVGGATFIKGDMRRLPEVLKGDRFDVVINIFNSLGYYGEEDDLEIMKSIRQVTGGVAVINLDNRDYVIFNWPEVYYSYVPPYMVIDTSKFEPTTSRLQVHRKYIDQRGREVGQLKYTQRYYSLHEVFSMVRRAGFRVVGVYSGYSWKEFEIGDPQMTLVLVPS</sequence>
<dbReference type="InterPro" id="IPR041698">
    <property type="entry name" value="Methyltransf_25"/>
</dbReference>
<dbReference type="GO" id="GO:0008168">
    <property type="term" value="F:methyltransferase activity"/>
    <property type="evidence" value="ECO:0007669"/>
    <property type="project" value="UniProtKB-KW"/>
</dbReference>
<evidence type="ECO:0000256" key="2">
    <source>
        <dbReference type="ARBA" id="ARBA00022679"/>
    </source>
</evidence>
<keyword evidence="1 5" id="KW-0489">Methyltransferase</keyword>
<evidence type="ECO:0000313" key="6">
    <source>
        <dbReference type="Proteomes" id="UP000003980"/>
    </source>
</evidence>
<feature type="domain" description="Methyltransferase" evidence="4">
    <location>
        <begin position="45"/>
        <end position="133"/>
    </location>
</feature>
<dbReference type="OrthoDB" id="1018at2157"/>
<evidence type="ECO:0000313" key="5">
    <source>
        <dbReference type="EMBL" id="EHP70741.1"/>
    </source>
</evidence>
<dbReference type="Pfam" id="PF13649">
    <property type="entry name" value="Methyltransf_25"/>
    <property type="match status" value="1"/>
</dbReference>
<keyword evidence="5" id="KW-0830">Ubiquinone</keyword>
<gene>
    <name evidence="5" type="ORF">MetMK1DRAFT_00012440</name>
</gene>
<dbReference type="CDD" id="cd02440">
    <property type="entry name" value="AdoMet_MTases"/>
    <property type="match status" value="1"/>
</dbReference>
<dbReference type="EMBL" id="JH597761">
    <property type="protein sequence ID" value="EHP70741.1"/>
    <property type="molecule type" value="Genomic_DNA"/>
</dbReference>
<evidence type="ECO:0000256" key="1">
    <source>
        <dbReference type="ARBA" id="ARBA00022603"/>
    </source>
</evidence>
<dbReference type="STRING" id="671065.MetMK1DRAFT_00012440"/>
<dbReference type="Proteomes" id="UP000003980">
    <property type="component" value="Unassembled WGS sequence"/>
</dbReference>